<dbReference type="PANTHER" id="PTHR31570">
    <property type="entry name" value="HAUS AUGMIN-LIKE COMPLEX SUBUNIT 1"/>
    <property type="match status" value="1"/>
</dbReference>
<keyword evidence="7 10" id="KW-0175">Coiled coil</keyword>
<dbReference type="AlphaFoldDB" id="A0AAD7WKB0"/>
<comment type="caution">
    <text evidence="11">The sequence shown here is derived from an EMBL/GenBank/DDBJ whole genome shotgun (WGS) entry which is preliminary data.</text>
</comment>
<evidence type="ECO:0000256" key="3">
    <source>
        <dbReference type="ARBA" id="ARBA00022490"/>
    </source>
</evidence>
<evidence type="ECO:0000256" key="2">
    <source>
        <dbReference type="ARBA" id="ARBA00005479"/>
    </source>
</evidence>
<organism evidence="11 12">
    <name type="scientific">Aldrovandia affinis</name>
    <dbReference type="NCBI Taxonomy" id="143900"/>
    <lineage>
        <taxon>Eukaryota</taxon>
        <taxon>Metazoa</taxon>
        <taxon>Chordata</taxon>
        <taxon>Craniata</taxon>
        <taxon>Vertebrata</taxon>
        <taxon>Euteleostomi</taxon>
        <taxon>Actinopterygii</taxon>
        <taxon>Neopterygii</taxon>
        <taxon>Teleostei</taxon>
        <taxon>Notacanthiformes</taxon>
        <taxon>Halosauridae</taxon>
        <taxon>Aldrovandia</taxon>
    </lineage>
</organism>
<dbReference type="InterPro" id="IPR026243">
    <property type="entry name" value="HAUS1"/>
</dbReference>
<evidence type="ECO:0000256" key="9">
    <source>
        <dbReference type="ARBA" id="ARBA00023306"/>
    </source>
</evidence>
<accession>A0AAD7WKB0</accession>
<evidence type="ECO:0000313" key="11">
    <source>
        <dbReference type="EMBL" id="KAJ8400003.1"/>
    </source>
</evidence>
<dbReference type="GO" id="GO:0051225">
    <property type="term" value="P:spindle assembly"/>
    <property type="evidence" value="ECO:0007669"/>
    <property type="project" value="InterPro"/>
</dbReference>
<keyword evidence="3" id="KW-0963">Cytoplasm</keyword>
<evidence type="ECO:0000256" key="7">
    <source>
        <dbReference type="ARBA" id="ARBA00023054"/>
    </source>
</evidence>
<evidence type="ECO:0000256" key="6">
    <source>
        <dbReference type="ARBA" id="ARBA00022776"/>
    </source>
</evidence>
<dbReference type="GO" id="GO:0007098">
    <property type="term" value="P:centrosome cycle"/>
    <property type="evidence" value="ECO:0007669"/>
    <property type="project" value="TreeGrafter"/>
</dbReference>
<keyword evidence="8" id="KW-0206">Cytoskeleton</keyword>
<name>A0AAD7WKB0_9TELE</name>
<evidence type="ECO:0000313" key="12">
    <source>
        <dbReference type="Proteomes" id="UP001221898"/>
    </source>
</evidence>
<gene>
    <name evidence="11" type="ORF">AAFF_G00400420</name>
</gene>
<dbReference type="GO" id="GO:0070652">
    <property type="term" value="C:HAUS complex"/>
    <property type="evidence" value="ECO:0007669"/>
    <property type="project" value="InterPro"/>
</dbReference>
<keyword evidence="6" id="KW-0498">Mitosis</keyword>
<evidence type="ECO:0000256" key="4">
    <source>
        <dbReference type="ARBA" id="ARBA00022618"/>
    </source>
</evidence>
<dbReference type="GO" id="GO:0005829">
    <property type="term" value="C:cytosol"/>
    <property type="evidence" value="ECO:0007669"/>
    <property type="project" value="TreeGrafter"/>
</dbReference>
<dbReference type="Proteomes" id="UP001221898">
    <property type="component" value="Unassembled WGS sequence"/>
</dbReference>
<evidence type="ECO:0000256" key="5">
    <source>
        <dbReference type="ARBA" id="ARBA00022701"/>
    </source>
</evidence>
<keyword evidence="5" id="KW-0493">Microtubule</keyword>
<dbReference type="PRINTS" id="PR02087">
    <property type="entry name" value="HAUSAUGMINL1"/>
</dbReference>
<dbReference type="EMBL" id="JAINUG010000079">
    <property type="protein sequence ID" value="KAJ8400003.1"/>
    <property type="molecule type" value="Genomic_DNA"/>
</dbReference>
<sequence length="275" mass="31240">MSEKITKVTQWLTKVFGDQTPPEYEVNTRTVDILYQLAENSELRCNEVSLLVEDLKQKAVEYQADGCYLQEVLLQGVGLSSGSLSKPASDYMTALEASAVVLKVRDTSLSSFVLAINDLTNEVLEAEKRDRLMERELTILRKKLGSILVMRRTLQEDLKKTLKIQEVENAKAEERLLNIDFLKAKSKDLSDRIKMMEEQLASRKMEKPLTHQAILEDSEKIAKLKQEILPLKKKLESYKDLTPSPSLALVKIEEAKRDLAAIDAELEKKVDIMNS</sequence>
<dbReference type="GO" id="GO:0005819">
    <property type="term" value="C:spindle"/>
    <property type="evidence" value="ECO:0007669"/>
    <property type="project" value="UniProtKB-SubCell"/>
</dbReference>
<evidence type="ECO:0000256" key="10">
    <source>
        <dbReference type="SAM" id="Coils"/>
    </source>
</evidence>
<keyword evidence="4" id="KW-0132">Cell division</keyword>
<reference evidence="11" key="1">
    <citation type="journal article" date="2023" name="Science">
        <title>Genome structures resolve the early diversification of teleost fishes.</title>
        <authorList>
            <person name="Parey E."/>
            <person name="Louis A."/>
            <person name="Montfort J."/>
            <person name="Bouchez O."/>
            <person name="Roques C."/>
            <person name="Iampietro C."/>
            <person name="Lluch J."/>
            <person name="Castinel A."/>
            <person name="Donnadieu C."/>
            <person name="Desvignes T."/>
            <person name="Floi Bucao C."/>
            <person name="Jouanno E."/>
            <person name="Wen M."/>
            <person name="Mejri S."/>
            <person name="Dirks R."/>
            <person name="Jansen H."/>
            <person name="Henkel C."/>
            <person name="Chen W.J."/>
            <person name="Zahm M."/>
            <person name="Cabau C."/>
            <person name="Klopp C."/>
            <person name="Thompson A.W."/>
            <person name="Robinson-Rechavi M."/>
            <person name="Braasch I."/>
            <person name="Lecointre G."/>
            <person name="Bobe J."/>
            <person name="Postlethwait J.H."/>
            <person name="Berthelot C."/>
            <person name="Roest Crollius H."/>
            <person name="Guiguen Y."/>
        </authorList>
    </citation>
    <scope>NUCLEOTIDE SEQUENCE</scope>
    <source>
        <strain evidence="11">NC1722</strain>
    </source>
</reference>
<evidence type="ECO:0000256" key="8">
    <source>
        <dbReference type="ARBA" id="ARBA00023212"/>
    </source>
</evidence>
<feature type="coiled-coil region" evidence="10">
    <location>
        <begin position="116"/>
        <end position="272"/>
    </location>
</feature>
<evidence type="ECO:0000256" key="1">
    <source>
        <dbReference type="ARBA" id="ARBA00004186"/>
    </source>
</evidence>
<dbReference type="PANTHER" id="PTHR31570:SF1">
    <property type="entry name" value="HAUS AUGMIN-LIKE COMPLEX SUBUNIT 1"/>
    <property type="match status" value="1"/>
</dbReference>
<dbReference type="Pfam" id="PF25762">
    <property type="entry name" value="HAUS1"/>
    <property type="match status" value="1"/>
</dbReference>
<evidence type="ECO:0008006" key="13">
    <source>
        <dbReference type="Google" id="ProtNLM"/>
    </source>
</evidence>
<comment type="subcellular location">
    <subcellularLocation>
        <location evidence="1">Cytoplasm</location>
        <location evidence="1">Cytoskeleton</location>
        <location evidence="1">Spindle</location>
    </subcellularLocation>
</comment>
<comment type="similarity">
    <text evidence="2">Belongs to the HAUS1 family.</text>
</comment>
<keyword evidence="9" id="KW-0131">Cell cycle</keyword>
<protein>
    <recommendedName>
        <fullName evidence="13">HAUS augmin-like complex subunit 1</fullName>
    </recommendedName>
</protein>
<dbReference type="GO" id="GO:0005874">
    <property type="term" value="C:microtubule"/>
    <property type="evidence" value="ECO:0007669"/>
    <property type="project" value="UniProtKB-KW"/>
</dbReference>
<proteinExistence type="inferred from homology"/>
<dbReference type="GO" id="GO:0051301">
    <property type="term" value="P:cell division"/>
    <property type="evidence" value="ECO:0007669"/>
    <property type="project" value="UniProtKB-KW"/>
</dbReference>
<keyword evidence="12" id="KW-1185">Reference proteome</keyword>
<feature type="coiled-coil region" evidence="10">
    <location>
        <begin position="38"/>
        <end position="65"/>
    </location>
</feature>